<dbReference type="AlphaFoldDB" id="L0HB23"/>
<dbReference type="InParanoid" id="L0HB23"/>
<gene>
    <name evidence="1" type="ordered locus">Metfor_0897</name>
</gene>
<sequence length="352" mass="40715">MADLYVIASIPNQGKTTTAILLEKMLKSEGKRVACLQAIKGKYDVHRYLSDNCNHYSIPLEATKSREQFEQWLPEGYDAFTLEITYGIHASAAAYIDLFSNINEIVANEFSADWKRHVANHMTEIRDRCWDSPEITKIDPMWHWNRIHARNVIRVLTKTSGPVDGPCIDTTKQFYNPERLTREEVTPRMKLPKDRKKRVIAVGSFPAEYWDIYPNLKWFRFDFAGFMDALRRKQYDLAVIGAAGSDAMKLSMRSDHGSVVCYQPTMYLDIPRRKANPSLLTDFPAMLSRIKHAPVGTPLVEDGALFSAYNNRYWVYDWYDSKEPVWKDGNMVFCTGWVLPQYLIRDGFLEVN</sequence>
<reference evidence="2" key="1">
    <citation type="submission" date="2011-12" db="EMBL/GenBank/DDBJ databases">
        <title>Complete sequence of Methanoregula formicicum SMSP.</title>
        <authorList>
            <person name="Lucas S."/>
            <person name="Han J."/>
            <person name="Lapidus A."/>
            <person name="Cheng J.-F."/>
            <person name="Goodwin L."/>
            <person name="Pitluck S."/>
            <person name="Peters L."/>
            <person name="Ovchinnikova G."/>
            <person name="Teshima H."/>
            <person name="Detter J.C."/>
            <person name="Han C."/>
            <person name="Tapia R."/>
            <person name="Land M."/>
            <person name="Hauser L."/>
            <person name="Kyrpides N."/>
            <person name="Ivanova N."/>
            <person name="Pagani I."/>
            <person name="Imachi H."/>
            <person name="Tamaki H."/>
            <person name="Sekiguchi Y."/>
            <person name="Kamagata Y."/>
            <person name="Cadillo-Quiroz H."/>
            <person name="Zinder S."/>
            <person name="Liu W.-T."/>
            <person name="Woyke T."/>
        </authorList>
    </citation>
    <scope>NUCLEOTIDE SEQUENCE [LARGE SCALE GENOMIC DNA]</scope>
    <source>
        <strain evidence="2">DSM 22288 / NBRC 105244 / SMSP</strain>
    </source>
</reference>
<accession>L0HB23</accession>
<organism evidence="1 2">
    <name type="scientific">Methanoregula formicica (strain DSM 22288 / NBRC 105244 / SMSP)</name>
    <dbReference type="NCBI Taxonomy" id="593750"/>
    <lineage>
        <taxon>Archaea</taxon>
        <taxon>Methanobacteriati</taxon>
        <taxon>Methanobacteriota</taxon>
        <taxon>Stenosarchaea group</taxon>
        <taxon>Methanomicrobia</taxon>
        <taxon>Methanomicrobiales</taxon>
        <taxon>Methanoregulaceae</taxon>
        <taxon>Methanoregula</taxon>
    </lineage>
</organism>
<proteinExistence type="predicted"/>
<reference evidence="1 2" key="2">
    <citation type="journal article" date="2014" name="Genome Announc.">
        <title>Complete Genome Sequence of Methanoregula formicica SMSPT, a Mesophilic Hydrogenotrophic Methanogen Isolated from a Methanogenic Upflow Anaerobic Sludge Blanket Reactor.</title>
        <authorList>
            <person name="Yamamoto K."/>
            <person name="Tamaki H."/>
            <person name="Cadillo-Quiroz H."/>
            <person name="Imachi H."/>
            <person name="Kyrpides N."/>
            <person name="Woyke T."/>
            <person name="Goodwin L."/>
            <person name="Zinder S.H."/>
            <person name="Kamagata Y."/>
            <person name="Liu W.T."/>
        </authorList>
    </citation>
    <scope>NUCLEOTIDE SEQUENCE [LARGE SCALE GENOMIC DNA]</scope>
    <source>
        <strain evidence="2">DSM 22288 / NBRC 105244 / SMSP</strain>
    </source>
</reference>
<keyword evidence="2" id="KW-1185">Reference proteome</keyword>
<dbReference type="STRING" id="593750.Metfor_0897"/>
<evidence type="ECO:0000313" key="1">
    <source>
        <dbReference type="EMBL" id="AGB01952.1"/>
    </source>
</evidence>
<name>L0HB23_METFS</name>
<evidence type="ECO:0000313" key="2">
    <source>
        <dbReference type="Proteomes" id="UP000010824"/>
    </source>
</evidence>
<dbReference type="HOGENOM" id="CLU_067491_0_0_2"/>
<dbReference type="KEGG" id="mfo:Metfor_0897"/>
<dbReference type="eggNOG" id="arCOG10960">
    <property type="taxonomic scope" value="Archaea"/>
</dbReference>
<dbReference type="EMBL" id="CP003167">
    <property type="protein sequence ID" value="AGB01952.1"/>
    <property type="molecule type" value="Genomic_DNA"/>
</dbReference>
<dbReference type="Proteomes" id="UP000010824">
    <property type="component" value="Chromosome"/>
</dbReference>
<protein>
    <submittedName>
        <fullName evidence="1">Uncharacterized protein</fullName>
    </submittedName>
</protein>